<evidence type="ECO:0000259" key="3">
    <source>
        <dbReference type="PROSITE" id="PS50110"/>
    </source>
</evidence>
<sequence>MKQSRILVVDDSPSIRRLLSHNLGKKFKVLLAENAQDALNLLDQGQMPDLMIVDVAMPGMDGFSFVDRIRQDSVYNAIPLIMLTARDKSGDKEKGLKLGADDYLTKPFDIDELGERIERLLA</sequence>
<dbReference type="SMART" id="SM00448">
    <property type="entry name" value="REC"/>
    <property type="match status" value="1"/>
</dbReference>
<dbReference type="GO" id="GO:0000160">
    <property type="term" value="P:phosphorelay signal transduction system"/>
    <property type="evidence" value="ECO:0007669"/>
    <property type="project" value="InterPro"/>
</dbReference>
<dbReference type="InterPro" id="IPR011006">
    <property type="entry name" value="CheY-like_superfamily"/>
</dbReference>
<proteinExistence type="predicted"/>
<dbReference type="InterPro" id="IPR050595">
    <property type="entry name" value="Bact_response_regulator"/>
</dbReference>
<dbReference type="PROSITE" id="PS50110">
    <property type="entry name" value="RESPONSE_REGULATORY"/>
    <property type="match status" value="1"/>
</dbReference>
<accession>A0A317T9F5</accession>
<dbReference type="SUPFAM" id="SSF52172">
    <property type="entry name" value="CheY-like"/>
    <property type="match status" value="1"/>
</dbReference>
<feature type="domain" description="Response regulatory" evidence="3">
    <location>
        <begin position="5"/>
        <end position="121"/>
    </location>
</feature>
<dbReference type="PANTHER" id="PTHR44591:SF3">
    <property type="entry name" value="RESPONSE REGULATORY DOMAIN-CONTAINING PROTEIN"/>
    <property type="match status" value="1"/>
</dbReference>
<feature type="modified residue" description="4-aspartylphosphate" evidence="2">
    <location>
        <position position="54"/>
    </location>
</feature>
<dbReference type="EMBL" id="PDNZ01000001">
    <property type="protein sequence ID" value="PWW83379.1"/>
    <property type="molecule type" value="Genomic_DNA"/>
</dbReference>
<name>A0A317T9F5_9CHLB</name>
<evidence type="ECO:0000313" key="4">
    <source>
        <dbReference type="EMBL" id="PWW83379.1"/>
    </source>
</evidence>
<evidence type="ECO:0000256" key="1">
    <source>
        <dbReference type="ARBA" id="ARBA00022553"/>
    </source>
</evidence>
<dbReference type="Gene3D" id="3.40.50.2300">
    <property type="match status" value="1"/>
</dbReference>
<keyword evidence="1 2" id="KW-0597">Phosphoprotein</keyword>
<organism evidence="4 5">
    <name type="scientific">Prosthecochloris marina</name>
    <dbReference type="NCBI Taxonomy" id="2017681"/>
    <lineage>
        <taxon>Bacteria</taxon>
        <taxon>Pseudomonadati</taxon>
        <taxon>Chlorobiota</taxon>
        <taxon>Chlorobiia</taxon>
        <taxon>Chlorobiales</taxon>
        <taxon>Chlorobiaceae</taxon>
        <taxon>Prosthecochloris</taxon>
    </lineage>
</organism>
<dbReference type="Proteomes" id="UP000246278">
    <property type="component" value="Unassembled WGS sequence"/>
</dbReference>
<dbReference type="Pfam" id="PF00072">
    <property type="entry name" value="Response_reg"/>
    <property type="match status" value="1"/>
</dbReference>
<comment type="caution">
    <text evidence="4">The sequence shown here is derived from an EMBL/GenBank/DDBJ whole genome shotgun (WGS) entry which is preliminary data.</text>
</comment>
<keyword evidence="5" id="KW-1185">Reference proteome</keyword>
<evidence type="ECO:0000256" key="2">
    <source>
        <dbReference type="PROSITE-ProRule" id="PRU00169"/>
    </source>
</evidence>
<evidence type="ECO:0000313" key="5">
    <source>
        <dbReference type="Proteomes" id="UP000246278"/>
    </source>
</evidence>
<dbReference type="RefSeq" id="WP_110022259.1">
    <property type="nucleotide sequence ID" value="NZ_PDNZ01000001.1"/>
</dbReference>
<gene>
    <name evidence="4" type="ORF">CR164_02165</name>
</gene>
<dbReference type="AlphaFoldDB" id="A0A317T9F5"/>
<dbReference type="PANTHER" id="PTHR44591">
    <property type="entry name" value="STRESS RESPONSE REGULATOR PROTEIN 1"/>
    <property type="match status" value="1"/>
</dbReference>
<reference evidence="5" key="1">
    <citation type="submission" date="2017-10" db="EMBL/GenBank/DDBJ databases">
        <authorList>
            <person name="Gaisin V.A."/>
            <person name="Rysina M.S."/>
            <person name="Grouzdev D.S."/>
        </authorList>
    </citation>
    <scope>NUCLEOTIDE SEQUENCE [LARGE SCALE GENOMIC DNA]</scope>
    <source>
        <strain evidence="5">V1</strain>
    </source>
</reference>
<protein>
    <submittedName>
        <fullName evidence="4">Response regulator</fullName>
    </submittedName>
</protein>
<dbReference type="OrthoDB" id="9789181at2"/>
<dbReference type="InterPro" id="IPR001789">
    <property type="entry name" value="Sig_transdc_resp-reg_receiver"/>
</dbReference>